<dbReference type="InterPro" id="IPR036179">
    <property type="entry name" value="Ig-like_dom_sf"/>
</dbReference>
<evidence type="ECO:0000259" key="4">
    <source>
        <dbReference type="PROSITE" id="PS50853"/>
    </source>
</evidence>
<dbReference type="Pfam" id="PF07679">
    <property type="entry name" value="I-set"/>
    <property type="match status" value="3"/>
</dbReference>
<proteinExistence type="predicted"/>
<dbReference type="FunFam" id="2.60.40.10:FF:000002">
    <property type="entry name" value="Titin a"/>
    <property type="match status" value="1"/>
</dbReference>
<feature type="domain" description="Fibronectin type-III" evidence="4">
    <location>
        <begin position="86"/>
        <end position="179"/>
    </location>
</feature>
<dbReference type="FunFam" id="2.60.40.10:FF:000034">
    <property type="entry name" value="Titin isoform A"/>
    <property type="match status" value="1"/>
</dbReference>
<evidence type="ECO:0000256" key="1">
    <source>
        <dbReference type="ARBA" id="ARBA00022737"/>
    </source>
</evidence>
<evidence type="ECO:0000313" key="5">
    <source>
        <dbReference type="Ensembl" id="ENSMAMP00000056838.1"/>
    </source>
</evidence>
<feature type="domain" description="Fibronectin type-III" evidence="4">
    <location>
        <begin position="529"/>
        <end position="628"/>
    </location>
</feature>
<dbReference type="PANTHER" id="PTHR14340">
    <property type="entry name" value="MICROFIBRIL-ASSOCIATED GLYCOPROTEIN 3"/>
    <property type="match status" value="1"/>
</dbReference>
<keyword evidence="2" id="KW-0393">Immunoglobulin domain</keyword>
<dbReference type="FunFam" id="2.60.40.10:FF:000003">
    <property type="entry name" value="Titin isoform E"/>
    <property type="match status" value="2"/>
</dbReference>
<dbReference type="PANTHER" id="PTHR14340:SF13">
    <property type="entry name" value="TITIN"/>
    <property type="match status" value="1"/>
</dbReference>
<keyword evidence="1" id="KW-0677">Repeat</keyword>
<feature type="domain" description="Fibronectin type-III" evidence="4">
    <location>
        <begin position="629"/>
        <end position="723"/>
    </location>
</feature>
<dbReference type="SMART" id="SM00060">
    <property type="entry name" value="FN3"/>
    <property type="match status" value="5"/>
</dbReference>
<organism evidence="5 6">
    <name type="scientific">Mastacembelus armatus</name>
    <name type="common">zig-zag eel</name>
    <dbReference type="NCBI Taxonomy" id="205130"/>
    <lineage>
        <taxon>Eukaryota</taxon>
        <taxon>Metazoa</taxon>
        <taxon>Chordata</taxon>
        <taxon>Craniata</taxon>
        <taxon>Vertebrata</taxon>
        <taxon>Euteleostomi</taxon>
        <taxon>Actinopterygii</taxon>
        <taxon>Neopterygii</taxon>
        <taxon>Teleostei</taxon>
        <taxon>Neoteleostei</taxon>
        <taxon>Acanthomorphata</taxon>
        <taxon>Anabantaria</taxon>
        <taxon>Synbranchiformes</taxon>
        <taxon>Mastacembelidae</taxon>
        <taxon>Mastacembelus</taxon>
    </lineage>
</organism>
<dbReference type="FunFam" id="2.60.40.10:FF:000031">
    <property type="entry name" value="Myosin-binding protein C, slow type"/>
    <property type="match status" value="1"/>
</dbReference>
<dbReference type="SMART" id="SM00408">
    <property type="entry name" value="IGc2"/>
    <property type="match status" value="3"/>
</dbReference>
<dbReference type="InterPro" id="IPR036116">
    <property type="entry name" value="FN3_sf"/>
</dbReference>
<keyword evidence="6" id="KW-1185">Reference proteome</keyword>
<dbReference type="InterPro" id="IPR003961">
    <property type="entry name" value="FN3_dom"/>
</dbReference>
<protein>
    <recommendedName>
        <fullName evidence="7">Titin</fullName>
    </recommendedName>
</protein>
<evidence type="ECO:0000313" key="6">
    <source>
        <dbReference type="Proteomes" id="UP000261640"/>
    </source>
</evidence>
<accession>A0A7N9ARH9</accession>
<dbReference type="Pfam" id="PF00041">
    <property type="entry name" value="fn3"/>
    <property type="match status" value="5"/>
</dbReference>
<dbReference type="SUPFAM" id="SSF49265">
    <property type="entry name" value="Fibronectin type III"/>
    <property type="match status" value="3"/>
</dbReference>
<dbReference type="InterPro" id="IPR003599">
    <property type="entry name" value="Ig_sub"/>
</dbReference>
<dbReference type="SUPFAM" id="SSF48726">
    <property type="entry name" value="Immunoglobulin"/>
    <property type="match status" value="3"/>
</dbReference>
<dbReference type="GeneTree" id="ENSGT01150000286978"/>
<feature type="domain" description="Fibronectin type-III" evidence="4">
    <location>
        <begin position="182"/>
        <end position="275"/>
    </location>
</feature>
<dbReference type="GO" id="GO:0031430">
    <property type="term" value="C:M band"/>
    <property type="evidence" value="ECO:0007669"/>
    <property type="project" value="TreeGrafter"/>
</dbReference>
<dbReference type="Ensembl" id="ENSMAMT00000056958.1">
    <property type="protein sequence ID" value="ENSMAMP00000056838.1"/>
    <property type="gene ID" value="ENSMAMG00000017980.2"/>
</dbReference>
<dbReference type="GO" id="GO:0048738">
    <property type="term" value="P:cardiac muscle tissue development"/>
    <property type="evidence" value="ECO:0007669"/>
    <property type="project" value="TreeGrafter"/>
</dbReference>
<dbReference type="PRINTS" id="PR00014">
    <property type="entry name" value="FNTYPEIII"/>
</dbReference>
<dbReference type="InterPro" id="IPR013098">
    <property type="entry name" value="Ig_I-set"/>
</dbReference>
<dbReference type="FunFam" id="2.60.40.10:FF:000012">
    <property type="entry name" value="titin isoform X1"/>
    <property type="match status" value="1"/>
</dbReference>
<reference evidence="5" key="1">
    <citation type="submission" date="2025-08" db="UniProtKB">
        <authorList>
            <consortium name="Ensembl"/>
        </authorList>
    </citation>
    <scope>IDENTIFICATION</scope>
</reference>
<dbReference type="FunFam" id="2.60.40.10:FF:000112">
    <property type="entry name" value="Titin a"/>
    <property type="match status" value="1"/>
</dbReference>
<dbReference type="Proteomes" id="UP000261640">
    <property type="component" value="Unplaced"/>
</dbReference>
<dbReference type="SMART" id="SM00409">
    <property type="entry name" value="IG"/>
    <property type="match status" value="3"/>
</dbReference>
<dbReference type="AlphaFoldDB" id="A0A7N9ARH9"/>
<name>A0A7N9ARH9_9TELE</name>
<feature type="domain" description="Ig-like" evidence="3">
    <location>
        <begin position="279"/>
        <end position="365"/>
    </location>
</feature>
<evidence type="ECO:0008006" key="7">
    <source>
        <dbReference type="Google" id="ProtNLM"/>
    </source>
</evidence>
<evidence type="ECO:0000256" key="2">
    <source>
        <dbReference type="ARBA" id="ARBA00023319"/>
    </source>
</evidence>
<dbReference type="InterPro" id="IPR007110">
    <property type="entry name" value="Ig-like_dom"/>
</dbReference>
<dbReference type="CDD" id="cd00063">
    <property type="entry name" value="FN3"/>
    <property type="match status" value="5"/>
</dbReference>
<feature type="domain" description="Fibronectin type-III" evidence="4">
    <location>
        <begin position="374"/>
        <end position="470"/>
    </location>
</feature>
<dbReference type="InterPro" id="IPR013783">
    <property type="entry name" value="Ig-like_fold"/>
</dbReference>
<sequence>MINIRAANTLRLFVPVRGRPAPELKWGKAEGEIKETAQIDNTGNYASLVIENVDRYDSGKYTLTAENPSGVKSVFISVRVLDSPSPPTNLMVKEITKNSITLTWEPPLLDGGSKIKNYIVEKRESTRKVYSPVITCNKMSCKVEHLPEGGIFFFRVLAENEYGVGLPAKTTEPIKISEKPQPPGKVSVVDVTHSTATLTWEKPEHDGGSRISHYEVELAPKNSEAWSVCASVKALETVVANLLKGEEYQFRVVAVNDKGRSDPRQLAQSVVAKDLVIEPAVRPKLKTYNVQVGYDLKIEVPIAGHPKPTITWTKDGAALKQTTRVNVTDSALHTTLTIKDATREDGGMYTINVSNALGSKDATIEVITLDKPGPPTGPIKLEDISAESITLIWEPPTYTGGCPISNYVVEKRDTTTTNWVVVSATVARTTLKVTNLKTGAEYQFRVYAENRYGKSYAIDSEPIMVEWKKDGQALKETTRLNVSSTASSTKLFIKDANKEDSGKYIVTATSSAGTATEEITVVILDKPGPPTGPVKIEEVSSNYVTISWEPPEYTGGCQINNYIVEKRDTTTTAWHIVSATIARTTIKVTKLKTGVEYQFRVSAENRYGKSSAIISPAVIAQYPFSEPAAPGAPIVFAATRDNMVVEWKPPTNNGGSPILGYHLERKEKNSLLWTKLNKLLITDTHFKTTELEEGIEYEFRVYAENIAGVSPASKVSESTVARDPCDPPATPRMEVKTTLTHTILTVKDCIRVD</sequence>
<dbReference type="PROSITE" id="PS50835">
    <property type="entry name" value="IG_LIKE"/>
    <property type="match status" value="2"/>
</dbReference>
<dbReference type="GO" id="GO:0008307">
    <property type="term" value="F:structural constituent of muscle"/>
    <property type="evidence" value="ECO:0007669"/>
    <property type="project" value="TreeGrafter"/>
</dbReference>
<dbReference type="Gene3D" id="2.60.40.10">
    <property type="entry name" value="Immunoglobulins"/>
    <property type="match status" value="8"/>
</dbReference>
<dbReference type="InterPro" id="IPR003598">
    <property type="entry name" value="Ig_sub2"/>
</dbReference>
<dbReference type="PROSITE" id="PS50853">
    <property type="entry name" value="FN3"/>
    <property type="match status" value="5"/>
</dbReference>
<feature type="domain" description="Ig-like" evidence="3">
    <location>
        <begin position="424"/>
        <end position="522"/>
    </location>
</feature>
<reference evidence="5" key="2">
    <citation type="submission" date="2025-09" db="UniProtKB">
        <authorList>
            <consortium name="Ensembl"/>
        </authorList>
    </citation>
    <scope>IDENTIFICATION</scope>
</reference>
<dbReference type="CDD" id="cd05748">
    <property type="entry name" value="Ig_Titin_like"/>
    <property type="match status" value="2"/>
</dbReference>
<dbReference type="GO" id="GO:0045214">
    <property type="term" value="P:sarcomere organization"/>
    <property type="evidence" value="ECO:0007669"/>
    <property type="project" value="TreeGrafter"/>
</dbReference>
<evidence type="ECO:0000259" key="3">
    <source>
        <dbReference type="PROSITE" id="PS50835"/>
    </source>
</evidence>